<evidence type="ECO:0000313" key="3">
    <source>
        <dbReference type="Proteomes" id="UP000735302"/>
    </source>
</evidence>
<evidence type="ECO:0000256" key="1">
    <source>
        <dbReference type="SAM" id="MobiDB-lite"/>
    </source>
</evidence>
<protein>
    <submittedName>
        <fullName evidence="2">Uncharacterized protein</fullName>
    </submittedName>
</protein>
<dbReference type="EMBL" id="BLXT01000055">
    <property type="protein sequence ID" value="GFN74053.1"/>
    <property type="molecule type" value="Genomic_DNA"/>
</dbReference>
<sequence length="79" mass="8947">MRYQPRVPARPSENSFIPPSMTNRSKDSKRSTATDNLDLDDAAPCLSAIVWLVPGLLGTSRPWFFFPVLFFFFPIAGKR</sequence>
<feature type="region of interest" description="Disordered" evidence="1">
    <location>
        <begin position="1"/>
        <end position="35"/>
    </location>
</feature>
<organism evidence="2 3">
    <name type="scientific">Plakobranchus ocellatus</name>
    <dbReference type="NCBI Taxonomy" id="259542"/>
    <lineage>
        <taxon>Eukaryota</taxon>
        <taxon>Metazoa</taxon>
        <taxon>Spiralia</taxon>
        <taxon>Lophotrochozoa</taxon>
        <taxon>Mollusca</taxon>
        <taxon>Gastropoda</taxon>
        <taxon>Heterobranchia</taxon>
        <taxon>Euthyneura</taxon>
        <taxon>Panpulmonata</taxon>
        <taxon>Sacoglossa</taxon>
        <taxon>Placobranchoidea</taxon>
        <taxon>Plakobranchidae</taxon>
        <taxon>Plakobranchus</taxon>
    </lineage>
</organism>
<gene>
    <name evidence="2" type="ORF">PoB_000055900</name>
</gene>
<name>A0AAV3XSD5_9GAST</name>
<reference evidence="2 3" key="1">
    <citation type="journal article" date="2021" name="Elife">
        <title>Chloroplast acquisition without the gene transfer in kleptoplastic sea slugs, Plakobranchus ocellatus.</title>
        <authorList>
            <person name="Maeda T."/>
            <person name="Takahashi S."/>
            <person name="Yoshida T."/>
            <person name="Shimamura S."/>
            <person name="Takaki Y."/>
            <person name="Nagai Y."/>
            <person name="Toyoda A."/>
            <person name="Suzuki Y."/>
            <person name="Arimoto A."/>
            <person name="Ishii H."/>
            <person name="Satoh N."/>
            <person name="Nishiyama T."/>
            <person name="Hasebe M."/>
            <person name="Maruyama T."/>
            <person name="Minagawa J."/>
            <person name="Obokata J."/>
            <person name="Shigenobu S."/>
        </authorList>
    </citation>
    <scope>NUCLEOTIDE SEQUENCE [LARGE SCALE GENOMIC DNA]</scope>
</reference>
<accession>A0AAV3XSD5</accession>
<dbReference type="AlphaFoldDB" id="A0AAV3XSD5"/>
<keyword evidence="3" id="KW-1185">Reference proteome</keyword>
<feature type="compositionally biased region" description="Polar residues" evidence="1">
    <location>
        <begin position="12"/>
        <end position="23"/>
    </location>
</feature>
<evidence type="ECO:0000313" key="2">
    <source>
        <dbReference type="EMBL" id="GFN74053.1"/>
    </source>
</evidence>
<dbReference type="Proteomes" id="UP000735302">
    <property type="component" value="Unassembled WGS sequence"/>
</dbReference>
<proteinExistence type="predicted"/>
<comment type="caution">
    <text evidence="2">The sequence shown here is derived from an EMBL/GenBank/DDBJ whole genome shotgun (WGS) entry which is preliminary data.</text>
</comment>